<comment type="caution">
    <text evidence="1">The sequence shown here is derived from an EMBL/GenBank/DDBJ whole genome shotgun (WGS) entry which is preliminary data.</text>
</comment>
<keyword evidence="2" id="KW-1185">Reference proteome</keyword>
<gene>
    <name evidence="1" type="ORF">KP509_12G033900</name>
</gene>
<evidence type="ECO:0000313" key="1">
    <source>
        <dbReference type="EMBL" id="KAH7422976.1"/>
    </source>
</evidence>
<organism evidence="1 2">
    <name type="scientific">Ceratopteris richardii</name>
    <name type="common">Triangle waterfern</name>
    <dbReference type="NCBI Taxonomy" id="49495"/>
    <lineage>
        <taxon>Eukaryota</taxon>
        <taxon>Viridiplantae</taxon>
        <taxon>Streptophyta</taxon>
        <taxon>Embryophyta</taxon>
        <taxon>Tracheophyta</taxon>
        <taxon>Polypodiopsida</taxon>
        <taxon>Polypodiidae</taxon>
        <taxon>Polypodiales</taxon>
        <taxon>Pteridineae</taxon>
        <taxon>Pteridaceae</taxon>
        <taxon>Parkerioideae</taxon>
        <taxon>Ceratopteris</taxon>
    </lineage>
</organism>
<evidence type="ECO:0000313" key="2">
    <source>
        <dbReference type="Proteomes" id="UP000825935"/>
    </source>
</evidence>
<dbReference type="EMBL" id="CM035417">
    <property type="protein sequence ID" value="KAH7422976.1"/>
    <property type="molecule type" value="Genomic_DNA"/>
</dbReference>
<reference evidence="1" key="1">
    <citation type="submission" date="2021-08" db="EMBL/GenBank/DDBJ databases">
        <title>WGS assembly of Ceratopteris richardii.</title>
        <authorList>
            <person name="Marchant D.B."/>
            <person name="Chen G."/>
            <person name="Jenkins J."/>
            <person name="Shu S."/>
            <person name="Leebens-Mack J."/>
            <person name="Grimwood J."/>
            <person name="Schmutz J."/>
            <person name="Soltis P."/>
            <person name="Soltis D."/>
            <person name="Chen Z.-H."/>
        </authorList>
    </citation>
    <scope>NUCLEOTIDE SEQUENCE</scope>
    <source>
        <strain evidence="1">Whitten #5841</strain>
        <tissue evidence="1">Leaf</tissue>
    </source>
</reference>
<proteinExistence type="predicted"/>
<name>A0A8T2TMP9_CERRI</name>
<protein>
    <submittedName>
        <fullName evidence="1">Uncharacterized protein</fullName>
    </submittedName>
</protein>
<sequence>MKCSRCDLEYSSSASFNNVRSFHIIHHLLLSIMYGHSIFDVHQKHQSVERPEEGRYRQNEIKKNVGINRRGITDQTRSTSLILRVMSFALTLREKRHRPSVYFIRLAKASSNTHVQTLSLRCRVQQVFNPLRKTVRTADGYGKREGFLTPLIHLSSAL</sequence>
<dbReference type="AlphaFoldDB" id="A0A8T2TMP9"/>
<accession>A0A8T2TMP9</accession>
<dbReference type="Proteomes" id="UP000825935">
    <property type="component" value="Chromosome 12"/>
</dbReference>